<dbReference type="GeneID" id="101237497"/>
<dbReference type="PANTHER" id="PTHR23253">
    <property type="entry name" value="EUKARYOTIC TRANSLATION INITIATION FACTOR 4 GAMMA"/>
    <property type="match status" value="1"/>
</dbReference>
<dbReference type="Pfam" id="PF02020">
    <property type="entry name" value="W2"/>
    <property type="match status" value="1"/>
</dbReference>
<evidence type="ECO:0000256" key="1">
    <source>
        <dbReference type="ARBA" id="ARBA00022845"/>
    </source>
</evidence>
<dbReference type="SMART" id="SM00515">
    <property type="entry name" value="eIF5C"/>
    <property type="match status" value="1"/>
</dbReference>
<dbReference type="PROSITE" id="PS51363">
    <property type="entry name" value="W2"/>
    <property type="match status" value="1"/>
</dbReference>
<dbReference type="InterPro" id="IPR016024">
    <property type="entry name" value="ARM-type_fold"/>
</dbReference>
<keyword evidence="3" id="KW-1185">Reference proteome</keyword>
<proteinExistence type="predicted"/>
<keyword evidence="4" id="KW-0396">Initiation factor</keyword>
<name>A0ABM4B9M5_HYDVU</name>
<gene>
    <name evidence="4" type="primary">LOC101237497</name>
</gene>
<dbReference type="CDD" id="cd11559">
    <property type="entry name" value="W2_eIF4G1_like"/>
    <property type="match status" value="1"/>
</dbReference>
<dbReference type="InterPro" id="IPR003307">
    <property type="entry name" value="W2_domain"/>
</dbReference>
<accession>A0ABM4B9M5</accession>
<dbReference type="Gene3D" id="1.25.40.180">
    <property type="match status" value="3"/>
</dbReference>
<evidence type="ECO:0000259" key="2">
    <source>
        <dbReference type="PROSITE" id="PS51363"/>
    </source>
</evidence>
<organism evidence="3 4">
    <name type="scientific">Hydra vulgaris</name>
    <name type="common">Hydra</name>
    <name type="synonym">Hydra attenuata</name>
    <dbReference type="NCBI Taxonomy" id="6087"/>
    <lineage>
        <taxon>Eukaryota</taxon>
        <taxon>Metazoa</taxon>
        <taxon>Cnidaria</taxon>
        <taxon>Hydrozoa</taxon>
        <taxon>Hydroidolina</taxon>
        <taxon>Anthoathecata</taxon>
        <taxon>Aplanulata</taxon>
        <taxon>Hydridae</taxon>
        <taxon>Hydra</taxon>
    </lineage>
</organism>
<protein>
    <submittedName>
        <fullName evidence="4">Eukaryotic translation initiation factor 4 gamma 2 isoform X2</fullName>
    </submittedName>
</protein>
<dbReference type="RefSeq" id="XP_065645602.1">
    <property type="nucleotide sequence ID" value="XM_065789530.1"/>
</dbReference>
<reference evidence="4" key="2">
    <citation type="submission" date="2025-08" db="UniProtKB">
        <authorList>
            <consortium name="RefSeq"/>
        </authorList>
    </citation>
    <scope>IDENTIFICATION</scope>
</reference>
<keyword evidence="1" id="KW-0810">Translation regulation</keyword>
<evidence type="ECO:0000313" key="3">
    <source>
        <dbReference type="Proteomes" id="UP001652625"/>
    </source>
</evidence>
<feature type="domain" description="W2" evidence="2">
    <location>
        <begin position="557"/>
        <end position="728"/>
    </location>
</feature>
<evidence type="ECO:0000313" key="4">
    <source>
        <dbReference type="RefSeq" id="XP_065645602.1"/>
    </source>
</evidence>
<dbReference type="SUPFAM" id="SSF48371">
    <property type="entry name" value="ARM repeat"/>
    <property type="match status" value="3"/>
</dbReference>
<keyword evidence="4" id="KW-0648">Protein biosynthesis</keyword>
<sequence length="740" mass="85963">MLGNIRFIGELGKLELVQEAILHKCIQQCLAKKKKTSLSDMAEDIECLCQIMSTIGQRLDTEKAQNIMNQYFERIYMLSQSDELPSRIRFMLKDVIDLRNRQWQPRRIDKDGVPRSVSQMRWEVMGSVQPQYPYYPGLYGNGMVPQPFFSKDGEVMPWMNDPMFISGMSALQLNSVQHQELTDDNKDIFGKPVYKAATVNKSKESAKETIKADLFEPHYMKSKKLNSANTLVTSQHDHLKTKIVSSKDEKHHNQSNIVNRNNPWNVDPFVPHYNKPAVFPVKDDVINTKSTVIPNASHDLPRAPANKTASKKVVGEISLRPSFLTKKDEKAVSLETEDASAKRSQFTNLTINDKTNKLKKTGLTKIDFDAKLLSMMEIYQSNKNIELLCNDVQSLATNMKYLKMVVKQLLYFPCTHEEFDWQIVCEAILECQHKAIISADTLNNMFFQMFDDSKLMETALGKEYVSNLSSFFIINELLKVKKYMEYFHDGKHFPMPLLCLSRVYEMKGKEFAENLIRSSGIDLKAVFPKELKSDDYIMKIAREKGLTFLFPHLCRKEELLKMMFENMSEELIDTWIKENLEGQVEKKLLVHVIVTCSVTMATLDTLSKVDVSLKPEKEYIEKEREEMLKMKNILKRYLNTDTYSQLEALYAVQIFCYEKEFPKDMLIRLFIILYHEELVDEETFLKWREDINDVYPGKGKSLFQVSFFTIVNNWLQWLETADEEEDIVNNDEDVKCITNS</sequence>
<reference evidence="3" key="1">
    <citation type="submission" date="2025-05" db="UniProtKB">
        <authorList>
            <consortium name="RefSeq"/>
        </authorList>
    </citation>
    <scope>NUCLEOTIDE SEQUENCE [LARGE SCALE GENOMIC DNA]</scope>
</reference>
<dbReference type="GO" id="GO:0003743">
    <property type="term" value="F:translation initiation factor activity"/>
    <property type="evidence" value="ECO:0007669"/>
    <property type="project" value="UniProtKB-KW"/>
</dbReference>
<dbReference type="Pfam" id="PF02854">
    <property type="entry name" value="MIF4G"/>
    <property type="match status" value="1"/>
</dbReference>
<dbReference type="InterPro" id="IPR003890">
    <property type="entry name" value="MIF4G-like_typ-3"/>
</dbReference>
<dbReference type="Proteomes" id="UP001652625">
    <property type="component" value="Chromosome 02"/>
</dbReference>